<keyword evidence="3" id="KW-1185">Reference proteome</keyword>
<keyword evidence="1" id="KW-0472">Membrane</keyword>
<gene>
    <name evidence="2" type="ORF">SAMN05216216_1562</name>
</gene>
<dbReference type="OrthoDB" id="4084447at2"/>
<dbReference type="CDD" id="cd16428">
    <property type="entry name" value="TcpC_C"/>
    <property type="match status" value="1"/>
</dbReference>
<dbReference type="InterPro" id="IPR024735">
    <property type="entry name" value="TcpC"/>
</dbReference>
<dbReference type="RefSeq" id="WP_092988365.1">
    <property type="nucleotide sequence ID" value="NZ_FNFY01000056.1"/>
</dbReference>
<feature type="transmembrane region" description="Helical" evidence="1">
    <location>
        <begin position="6"/>
        <end position="23"/>
    </location>
</feature>
<reference evidence="3" key="1">
    <citation type="submission" date="2016-10" db="EMBL/GenBank/DDBJ databases">
        <authorList>
            <person name="Varghese N."/>
            <person name="Submissions S."/>
        </authorList>
    </citation>
    <scope>NUCLEOTIDE SEQUENCE [LARGE SCALE GENOMIC DNA]</scope>
    <source>
        <strain evidence="3">CGMCC 1.8895</strain>
    </source>
</reference>
<protein>
    <submittedName>
        <fullName evidence="2">Conjugative transposon protein TcpC</fullName>
    </submittedName>
</protein>
<dbReference type="AlphaFoldDB" id="A0A1G9JKD2"/>
<name>A0A1G9JKD2_9BACL</name>
<proteinExistence type="predicted"/>
<dbReference type="Pfam" id="PF12642">
    <property type="entry name" value="TpcC"/>
    <property type="match status" value="1"/>
</dbReference>
<organism evidence="2 3">
    <name type="scientific">Lacicoccus qingdaonensis</name>
    <dbReference type="NCBI Taxonomy" id="576118"/>
    <lineage>
        <taxon>Bacteria</taxon>
        <taxon>Bacillati</taxon>
        <taxon>Bacillota</taxon>
        <taxon>Bacilli</taxon>
        <taxon>Bacillales</taxon>
        <taxon>Salinicoccaceae</taxon>
        <taxon>Lacicoccus</taxon>
    </lineage>
</organism>
<dbReference type="Gene3D" id="3.10.450.540">
    <property type="match status" value="1"/>
</dbReference>
<dbReference type="EMBL" id="FNFY01000056">
    <property type="protein sequence ID" value="SDL38047.1"/>
    <property type="molecule type" value="Genomic_DNA"/>
</dbReference>
<dbReference type="CDD" id="cd16386">
    <property type="entry name" value="TcpC_N"/>
    <property type="match status" value="1"/>
</dbReference>
<evidence type="ECO:0000313" key="2">
    <source>
        <dbReference type="EMBL" id="SDL38047.1"/>
    </source>
</evidence>
<evidence type="ECO:0000313" key="3">
    <source>
        <dbReference type="Proteomes" id="UP000199008"/>
    </source>
</evidence>
<sequence length="306" mass="35378">MYNKDTGWQPSAFFIAFLCTFYLRNTTVGTRKKSVLILWILLISSLTFGIYKNFTAIDQHTIHETEIIETELVDTNAIESFTRQFVDVYHVWDNVTDALGARAVELSEYMTDDLLSLNTEMISEDISTEVSVTGMDMWSVTEVSEGNFSVVYTVRQKITEDDDETWNRATYQIMIHQDEAENLVVTQNPTVWHEPEKSDYTPESPENNNTVESEIVDEVTSFLETFFASYPTATEAELSYYVEEDVLPPINENYTFSELMNPIFQAEGEQINVWVTVKYTDHTTQANQLSQYVLTLEKENNWRIVE</sequence>
<keyword evidence="1" id="KW-1133">Transmembrane helix</keyword>
<accession>A0A1G9JKD2</accession>
<feature type="transmembrane region" description="Helical" evidence="1">
    <location>
        <begin position="35"/>
        <end position="51"/>
    </location>
</feature>
<keyword evidence="1" id="KW-0812">Transmembrane</keyword>
<dbReference type="STRING" id="576118.SAMN05216216_1562"/>
<dbReference type="InterPro" id="IPR035628">
    <property type="entry name" value="TcpC_C"/>
</dbReference>
<evidence type="ECO:0000256" key="1">
    <source>
        <dbReference type="SAM" id="Phobius"/>
    </source>
</evidence>
<dbReference type="Proteomes" id="UP000199008">
    <property type="component" value="Unassembled WGS sequence"/>
</dbReference>